<dbReference type="InterPro" id="IPR027417">
    <property type="entry name" value="P-loop_NTPase"/>
</dbReference>
<dbReference type="RefSeq" id="WP_026800214.1">
    <property type="nucleotide sequence ID" value="NZ_AULI01000007.1"/>
</dbReference>
<feature type="domain" description="Molybdopterin-guanine dinucleotide biosynthesis protein B (MobB)" evidence="1">
    <location>
        <begin position="3"/>
        <end position="129"/>
    </location>
</feature>
<proteinExistence type="predicted"/>
<organism evidence="2 3">
    <name type="scientific">Pontibacillus halophilus JSM 076056 = DSM 19796</name>
    <dbReference type="NCBI Taxonomy" id="1385510"/>
    <lineage>
        <taxon>Bacteria</taxon>
        <taxon>Bacillati</taxon>
        <taxon>Bacillota</taxon>
        <taxon>Bacilli</taxon>
        <taxon>Bacillales</taxon>
        <taxon>Bacillaceae</taxon>
        <taxon>Pontibacillus</taxon>
    </lineage>
</organism>
<dbReference type="NCBIfam" id="TIGR00176">
    <property type="entry name" value="mobB"/>
    <property type="match status" value="1"/>
</dbReference>
<dbReference type="PANTHER" id="PTHR40072:SF1">
    <property type="entry name" value="MOLYBDOPTERIN-GUANINE DINUCLEOTIDE BIOSYNTHESIS ADAPTER PROTEIN"/>
    <property type="match status" value="1"/>
</dbReference>
<dbReference type="EMBL" id="AVPE01000005">
    <property type="protein sequence ID" value="KGX92673.1"/>
    <property type="molecule type" value="Genomic_DNA"/>
</dbReference>
<dbReference type="OrthoDB" id="9786803at2"/>
<evidence type="ECO:0000313" key="3">
    <source>
        <dbReference type="Proteomes" id="UP000030528"/>
    </source>
</evidence>
<reference evidence="2 3" key="1">
    <citation type="submission" date="2013-08" db="EMBL/GenBank/DDBJ databases">
        <authorList>
            <person name="Huang J."/>
            <person name="Wang G."/>
        </authorList>
    </citation>
    <scope>NUCLEOTIDE SEQUENCE [LARGE SCALE GENOMIC DNA]</scope>
    <source>
        <strain evidence="2 3">JSM 076056</strain>
    </source>
</reference>
<dbReference type="GO" id="GO:0005525">
    <property type="term" value="F:GTP binding"/>
    <property type="evidence" value="ECO:0007669"/>
    <property type="project" value="InterPro"/>
</dbReference>
<evidence type="ECO:0000259" key="1">
    <source>
        <dbReference type="Pfam" id="PF03205"/>
    </source>
</evidence>
<dbReference type="PANTHER" id="PTHR40072">
    <property type="entry name" value="MOLYBDOPTERIN-GUANINE DINUCLEOTIDE BIOSYNTHESIS ADAPTER PROTEIN-RELATED"/>
    <property type="match status" value="1"/>
</dbReference>
<dbReference type="STRING" id="1385510.GCA_000425205_01806"/>
<dbReference type="AlphaFoldDB" id="A0A0A5GN52"/>
<dbReference type="InterPro" id="IPR004435">
    <property type="entry name" value="MobB_dom"/>
</dbReference>
<dbReference type="GO" id="GO:0006777">
    <property type="term" value="P:Mo-molybdopterin cofactor biosynthetic process"/>
    <property type="evidence" value="ECO:0007669"/>
    <property type="project" value="InterPro"/>
</dbReference>
<protein>
    <submittedName>
        <fullName evidence="2">Molybdopterin-guanine dinucleotide biosynthesis protein B</fullName>
    </submittedName>
</protein>
<evidence type="ECO:0000313" key="2">
    <source>
        <dbReference type="EMBL" id="KGX92673.1"/>
    </source>
</evidence>
<gene>
    <name evidence="2" type="ORF">N781_15255</name>
</gene>
<dbReference type="Pfam" id="PF03205">
    <property type="entry name" value="MobB"/>
    <property type="match status" value="1"/>
</dbReference>
<dbReference type="Gene3D" id="3.40.50.300">
    <property type="entry name" value="P-loop containing nucleotide triphosphate hydrolases"/>
    <property type="match status" value="1"/>
</dbReference>
<sequence length="163" mass="18073">MKVIQIVGYKNSGKTTLMNRLISHFSGMGYAVGSLKHHGHGGAPDLSTEGTDSARHRESGSILSGVEGEGVFNLHGDVSPETVFDFYRVNGIQLLFMEGYKQAPYKKIAIGNDIEVLLTETNNVQLVISDEPFRTKGIPSFTFAEEQEYIGYITDWVRGEWVE</sequence>
<comment type="caution">
    <text evidence="2">The sequence shown here is derived from an EMBL/GenBank/DDBJ whole genome shotgun (WGS) entry which is preliminary data.</text>
</comment>
<name>A0A0A5GN52_9BACI</name>
<accession>A0A0A5GN52</accession>
<dbReference type="Proteomes" id="UP000030528">
    <property type="component" value="Unassembled WGS sequence"/>
</dbReference>
<dbReference type="SUPFAM" id="SSF52540">
    <property type="entry name" value="P-loop containing nucleoside triphosphate hydrolases"/>
    <property type="match status" value="1"/>
</dbReference>
<dbReference type="InterPro" id="IPR052539">
    <property type="entry name" value="MGD_biosynthesis_adapter"/>
</dbReference>
<dbReference type="eggNOG" id="COG1763">
    <property type="taxonomic scope" value="Bacteria"/>
</dbReference>
<keyword evidence="3" id="KW-1185">Reference proteome</keyword>